<accession>A0A383DPH7</accession>
<name>A0A383DPH7_9ZZZZ</name>
<gene>
    <name evidence="1" type="ORF">METZ01_LOCUS499027</name>
</gene>
<proteinExistence type="predicted"/>
<reference evidence="1" key="1">
    <citation type="submission" date="2018-05" db="EMBL/GenBank/DDBJ databases">
        <authorList>
            <person name="Lanie J.A."/>
            <person name="Ng W.-L."/>
            <person name="Kazmierczak K.M."/>
            <person name="Andrzejewski T.M."/>
            <person name="Davidsen T.M."/>
            <person name="Wayne K.J."/>
            <person name="Tettelin H."/>
            <person name="Glass J.I."/>
            <person name="Rusch D."/>
            <person name="Podicherti R."/>
            <person name="Tsui H.-C.T."/>
            <person name="Winkler M.E."/>
        </authorList>
    </citation>
    <scope>NUCLEOTIDE SEQUENCE</scope>
</reference>
<dbReference type="AlphaFoldDB" id="A0A383DPH7"/>
<organism evidence="1">
    <name type="scientific">marine metagenome</name>
    <dbReference type="NCBI Taxonomy" id="408172"/>
    <lineage>
        <taxon>unclassified sequences</taxon>
        <taxon>metagenomes</taxon>
        <taxon>ecological metagenomes</taxon>
    </lineage>
</organism>
<evidence type="ECO:0000313" key="1">
    <source>
        <dbReference type="EMBL" id="SVE46173.1"/>
    </source>
</evidence>
<dbReference type="EMBL" id="UINC01218932">
    <property type="protein sequence ID" value="SVE46173.1"/>
    <property type="molecule type" value="Genomic_DNA"/>
</dbReference>
<protein>
    <submittedName>
        <fullName evidence="1">Uncharacterized protein</fullName>
    </submittedName>
</protein>
<sequence>MRKKNDDLETLKLLPKKEIAEMILKLYDETYKETRIRIGELLMEDNKKSGLIKQYLKLSAPSQTTDNRPAMKWVDLV</sequence>